<proteinExistence type="predicted"/>
<dbReference type="GO" id="GO:0015969">
    <property type="term" value="P:guanosine tetraphosphate metabolic process"/>
    <property type="evidence" value="ECO:0007669"/>
    <property type="project" value="InterPro"/>
</dbReference>
<dbReference type="InterPro" id="IPR043519">
    <property type="entry name" value="NT_sf"/>
</dbReference>
<keyword evidence="3" id="KW-0808">Transferase</keyword>
<dbReference type="GO" id="GO:0008728">
    <property type="term" value="F:GTP diphosphokinase activity"/>
    <property type="evidence" value="ECO:0007669"/>
    <property type="project" value="UniProtKB-EC"/>
</dbReference>
<dbReference type="Pfam" id="PF04607">
    <property type="entry name" value="RelA_SpoT"/>
    <property type="match status" value="1"/>
</dbReference>
<evidence type="ECO:0000313" key="4">
    <source>
        <dbReference type="Proteomes" id="UP000254084"/>
    </source>
</evidence>
<dbReference type="SUPFAM" id="SSF81301">
    <property type="entry name" value="Nucleotidyltransferase"/>
    <property type="match status" value="1"/>
</dbReference>
<reference evidence="3 4" key="1">
    <citation type="submission" date="2018-06" db="EMBL/GenBank/DDBJ databases">
        <authorList>
            <consortium name="Pathogen Informatics"/>
            <person name="Doyle S."/>
        </authorList>
    </citation>
    <scope>NUCLEOTIDE SEQUENCE [LARGE SCALE GENOMIC DNA]</scope>
    <source>
        <strain evidence="3 4">NCTC10860</strain>
    </source>
</reference>
<dbReference type="Proteomes" id="UP000254084">
    <property type="component" value="Unassembled WGS sequence"/>
</dbReference>
<protein>
    <submittedName>
        <fullName evidence="3">GTP pyrophosphokinase ywaC</fullName>
        <ecNumber evidence="3">2.7.6.5</ecNumber>
    </submittedName>
</protein>
<keyword evidence="3" id="KW-0418">Kinase</keyword>
<dbReference type="SMART" id="SM00954">
    <property type="entry name" value="RelA_SpoT"/>
    <property type="match status" value="1"/>
</dbReference>
<sequence length="360" mass="41303">MASLDFDTEKSLFREFYSDNINLMEGATTSFSTLINALLTHSGDIPISKIEGRVKDKEECIHKFNLKYRKSLEASDTPYSIRDHISDLIGLRVVCLYEDDIEKVKKVLEDHFDVIDVTDKITQIESTEGSFGYKGLHLDLKLGASRKEMPEYKAFIPFNFELQIRTIIQDSWSVLDHKIKYKKSIPNLLKRRINTLAALFELADREFREIRSSTEAEIRKAEDDEGEDITPLGPSVAGPQKPSTASNGSGHLTAFGFLKIAKHFFNDFEFEPYKVDGFTQEIVSMEPDITRTKFNEHMKKTIAKVKQYKQHFEGAEGATEKLNPYTVIRHCLYLSDKDIYSSMLTKVSKEAFEHWLKDNG</sequence>
<accession>A0A379K9C4</accession>
<dbReference type="EMBL" id="UGUW01000004">
    <property type="protein sequence ID" value="SUD61022.1"/>
    <property type="molecule type" value="Genomic_DNA"/>
</dbReference>
<dbReference type="PANTHER" id="PTHR41773">
    <property type="entry name" value="GTP PYROPHOSPHATASE-RELATED"/>
    <property type="match status" value="1"/>
</dbReference>
<evidence type="ECO:0000259" key="2">
    <source>
        <dbReference type="SMART" id="SM00954"/>
    </source>
</evidence>
<evidence type="ECO:0000256" key="1">
    <source>
        <dbReference type="SAM" id="MobiDB-lite"/>
    </source>
</evidence>
<dbReference type="AlphaFoldDB" id="A0A379K9C4"/>
<dbReference type="RefSeq" id="WP_084342461.1">
    <property type="nucleotide sequence ID" value="NZ_UGUW01000004.1"/>
</dbReference>
<dbReference type="Gene3D" id="1.10.287.860">
    <property type="entry name" value="Nucleotidyltransferase"/>
    <property type="match status" value="1"/>
</dbReference>
<evidence type="ECO:0000313" key="3">
    <source>
        <dbReference type="EMBL" id="SUD61022.1"/>
    </source>
</evidence>
<gene>
    <name evidence="3" type="primary">ywaC</name>
    <name evidence="3" type="ORF">NCTC10860_03388</name>
</gene>
<dbReference type="PANTHER" id="PTHR41773:SF1">
    <property type="entry name" value="RELA_SPOT DOMAIN-CONTAINING PROTEIN"/>
    <property type="match status" value="1"/>
</dbReference>
<dbReference type="Gene3D" id="3.30.460.10">
    <property type="entry name" value="Beta Polymerase, domain 2"/>
    <property type="match status" value="1"/>
</dbReference>
<organism evidence="3 4">
    <name type="scientific">Ectopseudomonas oleovorans</name>
    <name type="common">Pseudomonas oleovorans</name>
    <dbReference type="NCBI Taxonomy" id="301"/>
    <lineage>
        <taxon>Bacteria</taxon>
        <taxon>Pseudomonadati</taxon>
        <taxon>Pseudomonadota</taxon>
        <taxon>Gammaproteobacteria</taxon>
        <taxon>Pseudomonadales</taxon>
        <taxon>Pseudomonadaceae</taxon>
        <taxon>Ectopseudomonas</taxon>
    </lineage>
</organism>
<feature type="domain" description="RelA/SpoT" evidence="2">
    <location>
        <begin position="52"/>
        <end position="187"/>
    </location>
</feature>
<dbReference type="InterPro" id="IPR007685">
    <property type="entry name" value="RelA_SpoT"/>
</dbReference>
<feature type="region of interest" description="Disordered" evidence="1">
    <location>
        <begin position="216"/>
        <end position="246"/>
    </location>
</feature>
<dbReference type="EC" id="2.7.6.5" evidence="3"/>
<name>A0A379K9C4_ECTOL</name>
<dbReference type="CDD" id="cd05399">
    <property type="entry name" value="NT_Rel-Spo_like"/>
    <property type="match status" value="1"/>
</dbReference>
<dbReference type="GO" id="GO:0016301">
    <property type="term" value="F:kinase activity"/>
    <property type="evidence" value="ECO:0007669"/>
    <property type="project" value="UniProtKB-KW"/>
</dbReference>